<evidence type="ECO:0000259" key="2">
    <source>
        <dbReference type="Pfam" id="PF02374"/>
    </source>
</evidence>
<name>A0A2T0LU54_9PSEU</name>
<dbReference type="Proteomes" id="UP000238362">
    <property type="component" value="Unassembled WGS sequence"/>
</dbReference>
<dbReference type="PANTHER" id="PTHR10803">
    <property type="entry name" value="ARSENICAL PUMP-DRIVING ATPASE ARSENITE-TRANSLOCATING ATPASE"/>
    <property type="match status" value="1"/>
</dbReference>
<dbReference type="InterPro" id="IPR025723">
    <property type="entry name" value="ArsA/GET3_ATPase-like"/>
</dbReference>
<dbReference type="PANTHER" id="PTHR10803:SF3">
    <property type="entry name" value="ATPASE GET3"/>
    <property type="match status" value="1"/>
</dbReference>
<dbReference type="GO" id="GO:0005524">
    <property type="term" value="F:ATP binding"/>
    <property type="evidence" value="ECO:0007669"/>
    <property type="project" value="UniProtKB-KW"/>
</dbReference>
<comment type="similarity">
    <text evidence="1">Belongs to the arsA ATPase family.</text>
</comment>
<dbReference type="SUPFAM" id="SSF52540">
    <property type="entry name" value="P-loop containing nucleoside triphosphate hydrolases"/>
    <property type="match status" value="1"/>
</dbReference>
<dbReference type="Pfam" id="PF02374">
    <property type="entry name" value="ArsA_ATPase"/>
    <property type="match status" value="1"/>
</dbReference>
<dbReference type="EMBL" id="PVNH01000006">
    <property type="protein sequence ID" value="PRX47224.1"/>
    <property type="molecule type" value="Genomic_DNA"/>
</dbReference>
<evidence type="ECO:0000313" key="3">
    <source>
        <dbReference type="EMBL" id="PRX47224.1"/>
    </source>
</evidence>
<dbReference type="InterPro" id="IPR027417">
    <property type="entry name" value="P-loop_NTPase"/>
</dbReference>
<keyword evidence="4" id="KW-1185">Reference proteome</keyword>
<feature type="domain" description="ArsA/GET3 Anion-transporting ATPase-like" evidence="2">
    <location>
        <begin position="6"/>
        <end position="303"/>
    </location>
</feature>
<evidence type="ECO:0000256" key="1">
    <source>
        <dbReference type="ARBA" id="ARBA00011040"/>
    </source>
</evidence>
<accession>A0A2T0LU54</accession>
<organism evidence="3 4">
    <name type="scientific">Prauserella shujinwangii</name>
    <dbReference type="NCBI Taxonomy" id="1453103"/>
    <lineage>
        <taxon>Bacteria</taxon>
        <taxon>Bacillati</taxon>
        <taxon>Actinomycetota</taxon>
        <taxon>Actinomycetes</taxon>
        <taxon>Pseudonocardiales</taxon>
        <taxon>Pseudonocardiaceae</taxon>
        <taxon>Prauserella</taxon>
    </lineage>
</organism>
<dbReference type="GO" id="GO:0016887">
    <property type="term" value="F:ATP hydrolysis activity"/>
    <property type="evidence" value="ECO:0007669"/>
    <property type="project" value="InterPro"/>
</dbReference>
<proteinExistence type="inferred from homology"/>
<dbReference type="NCBIfam" id="TIGR00345">
    <property type="entry name" value="GET3_arsA_TRC40"/>
    <property type="match status" value="1"/>
</dbReference>
<keyword evidence="3" id="KW-0547">Nucleotide-binding</keyword>
<protein>
    <submittedName>
        <fullName evidence="3">Arsenite efflux ATP-binding protein ArsA</fullName>
    </submittedName>
</protein>
<dbReference type="Gene3D" id="3.40.50.300">
    <property type="entry name" value="P-loop containing nucleotide triphosphate hydrolases"/>
    <property type="match status" value="1"/>
</dbReference>
<keyword evidence="3" id="KW-0067">ATP-binding</keyword>
<comment type="caution">
    <text evidence="3">The sequence shown here is derived from an EMBL/GenBank/DDBJ whole genome shotgun (WGS) entry which is preliminary data.</text>
</comment>
<reference evidence="3 4" key="1">
    <citation type="submission" date="2018-03" db="EMBL/GenBank/DDBJ databases">
        <title>Genomic Encyclopedia of Type Strains, Phase III (KMG-III): the genomes of soil and plant-associated and newly described type strains.</title>
        <authorList>
            <person name="Whitman W."/>
        </authorList>
    </citation>
    <scope>NUCLEOTIDE SEQUENCE [LARGE SCALE GENOMIC DNA]</scope>
    <source>
        <strain evidence="3 4">CGMCC 4.7125</strain>
    </source>
</reference>
<evidence type="ECO:0000313" key="4">
    <source>
        <dbReference type="Proteomes" id="UP000238362"/>
    </source>
</evidence>
<dbReference type="OrthoDB" id="9780677at2"/>
<dbReference type="CDD" id="cd02035">
    <property type="entry name" value="ArsA"/>
    <property type="match status" value="1"/>
</dbReference>
<dbReference type="InterPro" id="IPR016300">
    <property type="entry name" value="ATPase_ArsA/GET3"/>
</dbReference>
<dbReference type="RefSeq" id="WP_106179742.1">
    <property type="nucleotide sequence ID" value="NZ_PVNH01000006.1"/>
</dbReference>
<dbReference type="AlphaFoldDB" id="A0A2T0LU54"/>
<sequence>MLLIRFFGGKGGVGKTTLAAAYALGRAGAGERTLVVSTDPAHSLGDVLATPLSGQPREVAPLLWAAEISGEEQARRRVAEITEDARHAVPREVLPAVERHLARAADSPGTVESALLDRLTGLVEEVGARWDRLVVDSAPTGHMVRLLSLPALLTPWIEGLARQRERARGADRLLAGMLGGERERPDPLLDRLHARRDRLEWLRARLRDDALVHLVLVPEQLPLAETLRAAEALEGGGLRLGRTVVNRVVPDDETGVLARRREHQERVLAELAGRFSGTGLVRVPLLPDALTGAGELGELARRLGEL</sequence>
<gene>
    <name evidence="3" type="ORF">B0I33_106325</name>
</gene>